<dbReference type="CDD" id="cd14797">
    <property type="entry name" value="DUF302"/>
    <property type="match status" value="1"/>
</dbReference>
<comment type="caution">
    <text evidence="2">The sequence shown here is derived from an EMBL/GenBank/DDBJ whole genome shotgun (WGS) entry which is preliminary data.</text>
</comment>
<reference evidence="2" key="2">
    <citation type="journal article" date="2021" name="Microorganisms">
        <title>Bacterial Dimethylsulfoniopropionate Biosynthesis in the East China Sea.</title>
        <authorList>
            <person name="Liu J."/>
            <person name="Zhang Y."/>
            <person name="Liu J."/>
            <person name="Zhong H."/>
            <person name="Williams B.T."/>
            <person name="Zheng Y."/>
            <person name="Curson A.R.J."/>
            <person name="Sun C."/>
            <person name="Sun H."/>
            <person name="Song D."/>
            <person name="Wagner Mackenzie B."/>
            <person name="Bermejo Martinez A."/>
            <person name="Todd J.D."/>
            <person name="Zhang X.H."/>
        </authorList>
    </citation>
    <scope>NUCLEOTIDE SEQUENCE</scope>
    <source>
        <strain evidence="2">AESS21</strain>
    </source>
</reference>
<sequence length="166" mass="17973">MKENDMTLFRSILASTLVLVWFSAQGLANGLQPRDGWRIIDTTHAFSELVDRVKAAVKAEKMGLVTQASASAGAKGQGIVIPGNQVLGVYRNDYARRMLKASIAAGIEAPIRFYVTENDDKSATLSWKTPSEVFGPYMVEGGDDLKTMAAELDGVFEAIAKRATSE</sequence>
<feature type="domain" description="DUF302" evidence="1">
    <location>
        <begin position="71"/>
        <end position="130"/>
    </location>
</feature>
<dbReference type="Proteomes" id="UP000705379">
    <property type="component" value="Unassembled WGS sequence"/>
</dbReference>
<dbReference type="PANTHER" id="PTHR38342">
    <property type="entry name" value="SLR5037 PROTEIN"/>
    <property type="match status" value="1"/>
</dbReference>
<dbReference type="Pfam" id="PF03625">
    <property type="entry name" value="DUF302"/>
    <property type="match status" value="1"/>
</dbReference>
<protein>
    <submittedName>
        <fullName evidence="2">DUF302 domain-containing protein</fullName>
    </submittedName>
</protein>
<evidence type="ECO:0000313" key="2">
    <source>
        <dbReference type="EMBL" id="MBS8262333.1"/>
    </source>
</evidence>
<evidence type="ECO:0000259" key="1">
    <source>
        <dbReference type="Pfam" id="PF03625"/>
    </source>
</evidence>
<gene>
    <name evidence="2" type="ORF">DYI23_19045</name>
</gene>
<dbReference type="InterPro" id="IPR005180">
    <property type="entry name" value="DUF302"/>
</dbReference>
<dbReference type="SUPFAM" id="SSF103247">
    <property type="entry name" value="TT1751-like"/>
    <property type="match status" value="1"/>
</dbReference>
<name>A0A944CGC8_9HYPH</name>
<dbReference type="Gene3D" id="3.30.310.70">
    <property type="entry name" value="TT1751-like domain"/>
    <property type="match status" value="1"/>
</dbReference>
<reference evidence="2" key="1">
    <citation type="submission" date="2018-08" db="EMBL/GenBank/DDBJ databases">
        <authorList>
            <person name="Jin W."/>
            <person name="Wang H."/>
            <person name="Yang Y."/>
            <person name="Li M."/>
            <person name="Liu J."/>
        </authorList>
    </citation>
    <scope>NUCLEOTIDE SEQUENCE</scope>
    <source>
        <strain evidence="2">AESS21</strain>
    </source>
</reference>
<dbReference type="InterPro" id="IPR035923">
    <property type="entry name" value="TT1751-like_sf"/>
</dbReference>
<dbReference type="PANTHER" id="PTHR38342:SF2">
    <property type="entry name" value="INNER MEMBRANE OR EXPORTED"/>
    <property type="match status" value="1"/>
</dbReference>
<dbReference type="EMBL" id="QTKU01000005">
    <property type="protein sequence ID" value="MBS8262333.1"/>
    <property type="molecule type" value="Genomic_DNA"/>
</dbReference>
<proteinExistence type="predicted"/>
<accession>A0A944CGC8</accession>
<organism evidence="2 3">
    <name type="scientific">Roseibium polysiphoniae</name>
    <dbReference type="NCBI Taxonomy" id="2571221"/>
    <lineage>
        <taxon>Bacteria</taxon>
        <taxon>Pseudomonadati</taxon>
        <taxon>Pseudomonadota</taxon>
        <taxon>Alphaproteobacteria</taxon>
        <taxon>Hyphomicrobiales</taxon>
        <taxon>Stappiaceae</taxon>
        <taxon>Roseibium</taxon>
    </lineage>
</organism>
<evidence type="ECO:0000313" key="3">
    <source>
        <dbReference type="Proteomes" id="UP000705379"/>
    </source>
</evidence>
<dbReference type="AlphaFoldDB" id="A0A944CGC8"/>